<evidence type="ECO:0000313" key="6">
    <source>
        <dbReference type="Proteomes" id="UP000192578"/>
    </source>
</evidence>
<organism evidence="5 6">
    <name type="scientific">Hypsibius exemplaris</name>
    <name type="common">Freshwater tardigrade</name>
    <dbReference type="NCBI Taxonomy" id="2072580"/>
    <lineage>
        <taxon>Eukaryota</taxon>
        <taxon>Metazoa</taxon>
        <taxon>Ecdysozoa</taxon>
        <taxon>Tardigrada</taxon>
        <taxon>Eutardigrada</taxon>
        <taxon>Parachela</taxon>
        <taxon>Hypsibioidea</taxon>
        <taxon>Hypsibiidae</taxon>
        <taxon>Hypsibius</taxon>
    </lineage>
</organism>
<dbReference type="Pfam" id="PF00067">
    <property type="entry name" value="p450"/>
    <property type="match status" value="1"/>
</dbReference>
<dbReference type="GO" id="GO:0006805">
    <property type="term" value="P:xenobiotic metabolic process"/>
    <property type="evidence" value="ECO:0007669"/>
    <property type="project" value="TreeGrafter"/>
</dbReference>
<dbReference type="AlphaFoldDB" id="A0A9X6NM13"/>
<reference evidence="6" key="1">
    <citation type="submission" date="2017-01" db="EMBL/GenBank/DDBJ databases">
        <title>Comparative genomics of anhydrobiosis in the tardigrade Hypsibius dujardini.</title>
        <authorList>
            <person name="Yoshida Y."/>
            <person name="Koutsovoulos G."/>
            <person name="Laetsch D."/>
            <person name="Stevens L."/>
            <person name="Kumar S."/>
            <person name="Horikawa D."/>
            <person name="Ishino K."/>
            <person name="Komine S."/>
            <person name="Tomita M."/>
            <person name="Blaxter M."/>
            <person name="Arakawa K."/>
        </authorList>
    </citation>
    <scope>NUCLEOTIDE SEQUENCE [LARGE SCALE GENOMIC DNA]</scope>
    <source>
        <strain evidence="6">Z151</strain>
    </source>
</reference>
<dbReference type="InterPro" id="IPR001128">
    <property type="entry name" value="Cyt_P450"/>
</dbReference>
<accession>A0A9X6NM13</accession>
<evidence type="ECO:0000313" key="5">
    <source>
        <dbReference type="EMBL" id="OWA52871.1"/>
    </source>
</evidence>
<dbReference type="InterPro" id="IPR002401">
    <property type="entry name" value="Cyt_P450_E_grp-I"/>
</dbReference>
<dbReference type="GO" id="GO:0006082">
    <property type="term" value="P:organic acid metabolic process"/>
    <property type="evidence" value="ECO:0007669"/>
    <property type="project" value="TreeGrafter"/>
</dbReference>
<protein>
    <submittedName>
        <fullName evidence="5">Cytochrome P450 2U1</fullName>
    </submittedName>
</protein>
<dbReference type="PANTHER" id="PTHR24300">
    <property type="entry name" value="CYTOCHROME P450 508A4-RELATED"/>
    <property type="match status" value="1"/>
</dbReference>
<dbReference type="Gene3D" id="1.10.630.10">
    <property type="entry name" value="Cytochrome P450"/>
    <property type="match status" value="1"/>
</dbReference>
<dbReference type="GO" id="GO:0016712">
    <property type="term" value="F:oxidoreductase activity, acting on paired donors, with incorporation or reduction of molecular oxygen, reduced flavin or flavoprotein as one donor, and incorporation of one atom of oxygen"/>
    <property type="evidence" value="ECO:0007669"/>
    <property type="project" value="TreeGrafter"/>
</dbReference>
<dbReference type="InterPro" id="IPR050182">
    <property type="entry name" value="Cytochrome_P450_fam2"/>
</dbReference>
<dbReference type="GO" id="GO:0020037">
    <property type="term" value="F:heme binding"/>
    <property type="evidence" value="ECO:0007669"/>
    <property type="project" value="InterPro"/>
</dbReference>
<dbReference type="PRINTS" id="PR00463">
    <property type="entry name" value="EP450I"/>
</dbReference>
<dbReference type="OrthoDB" id="2789670at2759"/>
<comment type="similarity">
    <text evidence="1">Belongs to the cytochrome P450 family.</text>
</comment>
<evidence type="ECO:0000256" key="4">
    <source>
        <dbReference type="ARBA" id="ARBA00023033"/>
    </source>
</evidence>
<dbReference type="SUPFAM" id="SSF48264">
    <property type="entry name" value="Cytochrome P450"/>
    <property type="match status" value="1"/>
</dbReference>
<keyword evidence="3" id="KW-0408">Iron</keyword>
<dbReference type="InterPro" id="IPR036396">
    <property type="entry name" value="Cyt_P450_sf"/>
</dbReference>
<sequence>MCSIALHRSYIFEIQRCGNSAPLGVPHQKREGIQLEGYTIPKDTLIIANLFSIHRDSRNWKNPKKFDPTRFLDSDGKLTRPDGFIPFSIGMYIAD</sequence>
<dbReference type="GO" id="GO:0005506">
    <property type="term" value="F:iron ion binding"/>
    <property type="evidence" value="ECO:0007669"/>
    <property type="project" value="InterPro"/>
</dbReference>
<keyword evidence="4" id="KW-0560">Oxidoreductase</keyword>
<keyword evidence="6" id="KW-1185">Reference proteome</keyword>
<evidence type="ECO:0000256" key="1">
    <source>
        <dbReference type="ARBA" id="ARBA00010617"/>
    </source>
</evidence>
<dbReference type="GO" id="GO:0005737">
    <property type="term" value="C:cytoplasm"/>
    <property type="evidence" value="ECO:0007669"/>
    <property type="project" value="TreeGrafter"/>
</dbReference>
<keyword evidence="2" id="KW-0479">Metal-binding</keyword>
<dbReference type="Proteomes" id="UP000192578">
    <property type="component" value="Unassembled WGS sequence"/>
</dbReference>
<name>A0A9X6NM13_HYPEX</name>
<keyword evidence="4" id="KW-0503">Monooxygenase</keyword>
<evidence type="ECO:0000256" key="3">
    <source>
        <dbReference type="ARBA" id="ARBA00023004"/>
    </source>
</evidence>
<dbReference type="PANTHER" id="PTHR24300:SF375">
    <property type="entry name" value="CYTOCHROME P450 FAMILY"/>
    <property type="match status" value="1"/>
</dbReference>
<proteinExistence type="inferred from homology"/>
<evidence type="ECO:0000256" key="2">
    <source>
        <dbReference type="ARBA" id="ARBA00022723"/>
    </source>
</evidence>
<comment type="caution">
    <text evidence="5">The sequence shown here is derived from an EMBL/GenBank/DDBJ whole genome shotgun (WGS) entry which is preliminary data.</text>
</comment>
<gene>
    <name evidence="5" type="ORF">BV898_17313</name>
</gene>
<dbReference type="EMBL" id="MTYJ01000290">
    <property type="protein sequence ID" value="OWA52871.1"/>
    <property type="molecule type" value="Genomic_DNA"/>
</dbReference>